<evidence type="ECO:0000313" key="1">
    <source>
        <dbReference type="EMBL" id="AKL96219.1"/>
    </source>
</evidence>
<reference evidence="1 2" key="1">
    <citation type="submission" date="2014-10" db="EMBL/GenBank/DDBJ databases">
        <title>Genome sequence of Clostridium aceticum DSM 1496.</title>
        <authorList>
            <person name="Poehlein A."/>
            <person name="Schiel-Bengelsdorf B."/>
            <person name="Gottschalk G."/>
            <person name="Duerre P."/>
            <person name="Daniel R."/>
        </authorList>
    </citation>
    <scope>NUCLEOTIDE SEQUENCE [LARGE SCALE GENOMIC DNA]</scope>
    <source>
        <strain evidence="1 2">DSM 1496</strain>
    </source>
</reference>
<dbReference type="Pfam" id="PF07963">
    <property type="entry name" value="N_methyl"/>
    <property type="match status" value="1"/>
</dbReference>
<dbReference type="PATRIC" id="fig|84022.5.peg.708"/>
<dbReference type="EMBL" id="CP009687">
    <property type="protein sequence ID" value="AKL96219.1"/>
    <property type="molecule type" value="Genomic_DNA"/>
</dbReference>
<dbReference type="RefSeq" id="WP_044825244.1">
    <property type="nucleotide sequence ID" value="NZ_CP009687.1"/>
</dbReference>
<dbReference type="NCBIfam" id="TIGR02532">
    <property type="entry name" value="IV_pilin_GFxxxE"/>
    <property type="match status" value="1"/>
</dbReference>
<dbReference type="KEGG" id="cace:CACET_c27740"/>
<proteinExistence type="predicted"/>
<gene>
    <name evidence="1" type="ORF">CACET_c27740</name>
</gene>
<protein>
    <submittedName>
        <fullName evidence="1">Type II secretory pathway, pseudopilin PulG</fullName>
    </submittedName>
</protein>
<evidence type="ECO:0000313" key="2">
    <source>
        <dbReference type="Proteomes" id="UP000035704"/>
    </source>
</evidence>
<dbReference type="STRING" id="84022.CACET_c27740"/>
<dbReference type="InterPro" id="IPR045584">
    <property type="entry name" value="Pilin-like"/>
</dbReference>
<dbReference type="InterPro" id="IPR012902">
    <property type="entry name" value="N_methyl_site"/>
</dbReference>
<dbReference type="SUPFAM" id="SSF54523">
    <property type="entry name" value="Pili subunits"/>
    <property type="match status" value="1"/>
</dbReference>
<name>A0A0D8IBM9_9CLOT</name>
<sequence length="108" mass="12764">MKKKKSGFTLIECVVSIVIISIISVVMFKFSTNFSERMHDMSVRSEAIKIEYQDVLKVRTSYSNESPNVIKDKLNFSSKFYIVPEMTTAEREVWKYEGQYMETYKMFE</sequence>
<keyword evidence="2" id="KW-1185">Reference proteome</keyword>
<accession>A0A0D8IBM9</accession>
<organism evidence="1 2">
    <name type="scientific">Clostridium aceticum</name>
    <dbReference type="NCBI Taxonomy" id="84022"/>
    <lineage>
        <taxon>Bacteria</taxon>
        <taxon>Bacillati</taxon>
        <taxon>Bacillota</taxon>
        <taxon>Clostridia</taxon>
        <taxon>Eubacteriales</taxon>
        <taxon>Clostridiaceae</taxon>
        <taxon>Clostridium</taxon>
    </lineage>
</organism>
<dbReference type="AlphaFoldDB" id="A0A0D8IBM9"/>
<dbReference type="Proteomes" id="UP000035704">
    <property type="component" value="Chromosome"/>
</dbReference>